<evidence type="ECO:0000313" key="2">
    <source>
        <dbReference type="Ensembl" id="ENSPNAP00000036726.2"/>
    </source>
</evidence>
<dbReference type="GeneTree" id="ENSGT00940000161814"/>
<dbReference type="InterPro" id="IPR050111">
    <property type="entry name" value="C-type_lectin/snaclec_domain"/>
</dbReference>
<dbReference type="SMART" id="SM00034">
    <property type="entry name" value="CLECT"/>
    <property type="match status" value="1"/>
</dbReference>
<keyword evidence="3" id="KW-1185">Reference proteome</keyword>
<reference evidence="2" key="3">
    <citation type="submission" date="2025-09" db="UniProtKB">
        <authorList>
            <consortium name="Ensembl"/>
        </authorList>
    </citation>
    <scope>IDENTIFICATION</scope>
</reference>
<evidence type="ECO:0000313" key="3">
    <source>
        <dbReference type="Proteomes" id="UP001501920"/>
    </source>
</evidence>
<dbReference type="Pfam" id="PF00059">
    <property type="entry name" value="Lectin_C"/>
    <property type="match status" value="1"/>
</dbReference>
<dbReference type="CDD" id="cd00037">
    <property type="entry name" value="CLECT"/>
    <property type="match status" value="1"/>
</dbReference>
<dbReference type="SUPFAM" id="SSF56436">
    <property type="entry name" value="C-type lectin-like"/>
    <property type="match status" value="1"/>
</dbReference>
<dbReference type="PRINTS" id="PR01504">
    <property type="entry name" value="PNCREATITSAP"/>
</dbReference>
<dbReference type="Proteomes" id="UP001501920">
    <property type="component" value="Chromosome 8"/>
</dbReference>
<name>A0A3B4ENH0_PYGNA</name>
<dbReference type="Ensembl" id="ENSPNAT00000031712.2">
    <property type="protein sequence ID" value="ENSPNAP00000036726.2"/>
    <property type="gene ID" value="ENSPNAG00000006068.2"/>
</dbReference>
<dbReference type="AlphaFoldDB" id="A0A3B4ENH0"/>
<feature type="domain" description="C-type lectin" evidence="1">
    <location>
        <begin position="25"/>
        <end position="143"/>
    </location>
</feature>
<dbReference type="InterPro" id="IPR016186">
    <property type="entry name" value="C-type_lectin-like/link_sf"/>
</dbReference>
<organism evidence="2 3">
    <name type="scientific">Pygocentrus nattereri</name>
    <name type="common">Red-bellied piranha</name>
    <dbReference type="NCBI Taxonomy" id="42514"/>
    <lineage>
        <taxon>Eukaryota</taxon>
        <taxon>Metazoa</taxon>
        <taxon>Chordata</taxon>
        <taxon>Craniata</taxon>
        <taxon>Vertebrata</taxon>
        <taxon>Euteleostomi</taxon>
        <taxon>Actinopterygii</taxon>
        <taxon>Neopterygii</taxon>
        <taxon>Teleostei</taxon>
        <taxon>Ostariophysi</taxon>
        <taxon>Characiformes</taxon>
        <taxon>Characoidei</taxon>
        <taxon>Pygocentrus</taxon>
    </lineage>
</organism>
<sequence>KLTDVMLMLLCCREPGLCPSEWSAHGSRCFKVFKSPLQWIDAEIECLKHGANLASVHNNEENAFLKNLIKQATGSAIKPWLGGHDSVAEGKWLWTDGSKMIFQDWAKDQPDNDKTEHCLEMTFEGRHFYITTACDTSFLFFSINNSSFRFHQCCSSLGPSKHFGAFCPQ</sequence>
<reference evidence="2 3" key="1">
    <citation type="submission" date="2020-10" db="EMBL/GenBank/DDBJ databases">
        <title>Pygocentrus nattereri (red-bellied piranha) genome, fPygNat1, primary haplotype.</title>
        <authorList>
            <person name="Myers G."/>
            <person name="Meyer A."/>
            <person name="Karagic N."/>
            <person name="Pippel M."/>
            <person name="Winkler S."/>
            <person name="Tracey A."/>
            <person name="Wood J."/>
            <person name="Formenti G."/>
            <person name="Howe K."/>
            <person name="Fedrigo O."/>
            <person name="Jarvis E.D."/>
        </authorList>
    </citation>
    <scope>NUCLEOTIDE SEQUENCE [LARGE SCALE GENOMIC DNA]</scope>
</reference>
<dbReference type="InterPro" id="IPR001304">
    <property type="entry name" value="C-type_lectin-like"/>
</dbReference>
<dbReference type="PANTHER" id="PTHR22803">
    <property type="entry name" value="MANNOSE, PHOSPHOLIPASE, LECTIN RECEPTOR RELATED"/>
    <property type="match status" value="1"/>
</dbReference>
<proteinExistence type="predicted"/>
<dbReference type="Gene3D" id="3.10.100.10">
    <property type="entry name" value="Mannose-Binding Protein A, subunit A"/>
    <property type="match status" value="1"/>
</dbReference>
<protein>
    <recommendedName>
        <fullName evidence="1">C-type lectin domain-containing protein</fullName>
    </recommendedName>
</protein>
<evidence type="ECO:0000259" key="1">
    <source>
        <dbReference type="PROSITE" id="PS50041"/>
    </source>
</evidence>
<reference evidence="2" key="2">
    <citation type="submission" date="2025-08" db="UniProtKB">
        <authorList>
            <consortium name="Ensembl"/>
        </authorList>
    </citation>
    <scope>IDENTIFICATION</scope>
</reference>
<dbReference type="PROSITE" id="PS50041">
    <property type="entry name" value="C_TYPE_LECTIN_2"/>
    <property type="match status" value="1"/>
</dbReference>
<accession>A0A3B4ENH0</accession>
<dbReference type="InterPro" id="IPR016187">
    <property type="entry name" value="CTDL_fold"/>
</dbReference>